<keyword evidence="3" id="KW-1185">Reference proteome</keyword>
<accession>A0ABC9WXL1</accession>
<gene>
    <name evidence="2" type="ORF">GRJ2_001396000</name>
</gene>
<comment type="caution">
    <text evidence="2">The sequence shown here is derived from an EMBL/GenBank/DDBJ whole genome shotgun (WGS) entry which is preliminary data.</text>
</comment>
<dbReference type="AlphaFoldDB" id="A0ABC9WXL1"/>
<feature type="compositionally biased region" description="Gly residues" evidence="1">
    <location>
        <begin position="61"/>
        <end position="70"/>
    </location>
</feature>
<organism evidence="2 3">
    <name type="scientific">Grus japonensis</name>
    <name type="common">Japanese crane</name>
    <name type="synonym">Red-crowned crane</name>
    <dbReference type="NCBI Taxonomy" id="30415"/>
    <lineage>
        <taxon>Eukaryota</taxon>
        <taxon>Metazoa</taxon>
        <taxon>Chordata</taxon>
        <taxon>Craniata</taxon>
        <taxon>Vertebrata</taxon>
        <taxon>Euteleostomi</taxon>
        <taxon>Archelosauria</taxon>
        <taxon>Archosauria</taxon>
        <taxon>Dinosauria</taxon>
        <taxon>Saurischia</taxon>
        <taxon>Theropoda</taxon>
        <taxon>Coelurosauria</taxon>
        <taxon>Aves</taxon>
        <taxon>Neognathae</taxon>
        <taxon>Neoaves</taxon>
        <taxon>Gruiformes</taxon>
        <taxon>Gruidae</taxon>
        <taxon>Grus</taxon>
    </lineage>
</organism>
<evidence type="ECO:0000313" key="2">
    <source>
        <dbReference type="EMBL" id="GAB0189307.1"/>
    </source>
</evidence>
<dbReference type="EMBL" id="BAAFJT010000004">
    <property type="protein sequence ID" value="GAB0189307.1"/>
    <property type="molecule type" value="Genomic_DNA"/>
</dbReference>
<proteinExistence type="predicted"/>
<feature type="compositionally biased region" description="Basic residues" evidence="1">
    <location>
        <begin position="29"/>
        <end position="40"/>
    </location>
</feature>
<reference evidence="2 3" key="1">
    <citation type="submission" date="2024-06" db="EMBL/GenBank/DDBJ databases">
        <title>The draft genome of Grus japonensis, version 3.</title>
        <authorList>
            <person name="Nabeshima K."/>
            <person name="Suzuki S."/>
            <person name="Onuma M."/>
        </authorList>
    </citation>
    <scope>NUCLEOTIDE SEQUENCE [LARGE SCALE GENOMIC DNA]</scope>
    <source>
        <strain evidence="2 3">451A</strain>
    </source>
</reference>
<dbReference type="Proteomes" id="UP001623348">
    <property type="component" value="Unassembled WGS sequence"/>
</dbReference>
<evidence type="ECO:0000256" key="1">
    <source>
        <dbReference type="SAM" id="MobiDB-lite"/>
    </source>
</evidence>
<evidence type="ECO:0000313" key="3">
    <source>
        <dbReference type="Proteomes" id="UP001623348"/>
    </source>
</evidence>
<protein>
    <submittedName>
        <fullName evidence="2">Protein argonaute 12-like</fullName>
    </submittedName>
</protein>
<sequence>MRGSEAGGRDRDGAGSGRIIGERREQSGRRGRLKCLRRRWARGEARRGGGGAAAATAAVARGGGGGGGGRPPLRRPAAHSGCGRRWESPPRGRSGIGTPPEWCPGAAARPSRKA</sequence>
<feature type="region of interest" description="Disordered" evidence="1">
    <location>
        <begin position="1"/>
        <end position="114"/>
    </location>
</feature>
<name>A0ABC9WXL1_GRUJA</name>